<accession>A0A1G6RBU8</accession>
<dbReference type="OrthoDB" id="5638848at2"/>
<organism evidence="2 3">
    <name type="scientific">Glycomyces harbinensis</name>
    <dbReference type="NCBI Taxonomy" id="58114"/>
    <lineage>
        <taxon>Bacteria</taxon>
        <taxon>Bacillati</taxon>
        <taxon>Actinomycetota</taxon>
        <taxon>Actinomycetes</taxon>
        <taxon>Glycomycetales</taxon>
        <taxon>Glycomycetaceae</taxon>
        <taxon>Glycomyces</taxon>
    </lineage>
</organism>
<sequence length="183" mass="19848">MDRYILTGAPGAGKTTTARLLAAAGHTVVAEAATDLIEAAQADGQDAPWEQAAFCEAIAALQRDRQIAADALPGPVQYFDRSPVCTLALARFTNQPVGPALAAELDRIRTERVYRPRVLMLDLLGFVVPTAVRRVDLAQAQRFEDVHVQAYTEHGFTVERIPAAPPRARAALLHQLTCRESHA</sequence>
<protein>
    <submittedName>
        <fullName evidence="2">Predicted ATPase</fullName>
    </submittedName>
</protein>
<evidence type="ECO:0000313" key="2">
    <source>
        <dbReference type="EMBL" id="SDD01883.1"/>
    </source>
</evidence>
<dbReference type="AlphaFoldDB" id="A0A1G6RBU8"/>
<proteinExistence type="predicted"/>
<dbReference type="STRING" id="58114.SAMN05216270_101405"/>
<dbReference type="SUPFAM" id="SSF52540">
    <property type="entry name" value="P-loop containing nucleoside triphosphate hydrolases"/>
    <property type="match status" value="1"/>
</dbReference>
<reference evidence="3" key="1">
    <citation type="submission" date="2016-10" db="EMBL/GenBank/DDBJ databases">
        <authorList>
            <person name="Varghese N."/>
            <person name="Submissions S."/>
        </authorList>
    </citation>
    <scope>NUCLEOTIDE SEQUENCE [LARGE SCALE GENOMIC DNA]</scope>
    <source>
        <strain evidence="3">CGMCC 4.3516</strain>
    </source>
</reference>
<evidence type="ECO:0000259" key="1">
    <source>
        <dbReference type="Pfam" id="PF13521"/>
    </source>
</evidence>
<dbReference type="InterPro" id="IPR027417">
    <property type="entry name" value="P-loop_NTPase"/>
</dbReference>
<dbReference type="Gene3D" id="3.40.50.300">
    <property type="entry name" value="P-loop containing nucleotide triphosphate hydrolases"/>
    <property type="match status" value="1"/>
</dbReference>
<dbReference type="Pfam" id="PF13521">
    <property type="entry name" value="AAA_28"/>
    <property type="match status" value="1"/>
</dbReference>
<dbReference type="RefSeq" id="WP_091027541.1">
    <property type="nucleotide sequence ID" value="NZ_FNAD01000001.1"/>
</dbReference>
<dbReference type="EMBL" id="FNAD01000001">
    <property type="protein sequence ID" value="SDD01883.1"/>
    <property type="molecule type" value="Genomic_DNA"/>
</dbReference>
<evidence type="ECO:0000313" key="3">
    <source>
        <dbReference type="Proteomes" id="UP000198949"/>
    </source>
</evidence>
<feature type="domain" description="NadR/Ttd14 AAA" evidence="1">
    <location>
        <begin position="3"/>
        <end position="164"/>
    </location>
</feature>
<dbReference type="InterPro" id="IPR038727">
    <property type="entry name" value="NadR/Ttd14_AAA_dom"/>
</dbReference>
<keyword evidence="3" id="KW-1185">Reference proteome</keyword>
<name>A0A1G6RBU8_9ACTN</name>
<dbReference type="Proteomes" id="UP000198949">
    <property type="component" value="Unassembled WGS sequence"/>
</dbReference>
<gene>
    <name evidence="2" type="ORF">SAMN05216270_101405</name>
</gene>